<evidence type="ECO:0000313" key="1">
    <source>
        <dbReference type="EMBL" id="GAA0220203.1"/>
    </source>
</evidence>
<gene>
    <name evidence="1" type="ORF">GCM10010492_17800</name>
</gene>
<dbReference type="Proteomes" id="UP001500416">
    <property type="component" value="Unassembled WGS sequence"/>
</dbReference>
<organism evidence="1 2">
    <name type="scientific">Saccharothrix mutabilis subsp. mutabilis</name>
    <dbReference type="NCBI Taxonomy" id="66855"/>
    <lineage>
        <taxon>Bacteria</taxon>
        <taxon>Bacillati</taxon>
        <taxon>Actinomycetota</taxon>
        <taxon>Actinomycetes</taxon>
        <taxon>Pseudonocardiales</taxon>
        <taxon>Pseudonocardiaceae</taxon>
        <taxon>Saccharothrix</taxon>
    </lineage>
</organism>
<dbReference type="EMBL" id="BAAABU010000003">
    <property type="protein sequence ID" value="GAA0220203.1"/>
    <property type="molecule type" value="Genomic_DNA"/>
</dbReference>
<name>A0ABN0TFB7_9PSEU</name>
<keyword evidence="2" id="KW-1185">Reference proteome</keyword>
<accession>A0ABN0TFB7</accession>
<evidence type="ECO:0000313" key="2">
    <source>
        <dbReference type="Proteomes" id="UP001500416"/>
    </source>
</evidence>
<comment type="caution">
    <text evidence="1">The sequence shown here is derived from an EMBL/GenBank/DDBJ whole genome shotgun (WGS) entry which is preliminary data.</text>
</comment>
<proteinExistence type="predicted"/>
<protein>
    <submittedName>
        <fullName evidence="1">Uncharacterized protein</fullName>
    </submittedName>
</protein>
<reference evidence="1 2" key="1">
    <citation type="journal article" date="2019" name="Int. J. Syst. Evol. Microbiol.">
        <title>The Global Catalogue of Microorganisms (GCM) 10K type strain sequencing project: providing services to taxonomists for standard genome sequencing and annotation.</title>
        <authorList>
            <consortium name="The Broad Institute Genomics Platform"/>
            <consortium name="The Broad Institute Genome Sequencing Center for Infectious Disease"/>
            <person name="Wu L."/>
            <person name="Ma J."/>
        </authorList>
    </citation>
    <scope>NUCLEOTIDE SEQUENCE [LARGE SCALE GENOMIC DNA]</scope>
    <source>
        <strain evidence="1 2">JCM 3380</strain>
    </source>
</reference>
<dbReference type="RefSeq" id="WP_343933198.1">
    <property type="nucleotide sequence ID" value="NZ_BAAABU010000003.1"/>
</dbReference>
<sequence>MDLHQVFADVPRVGEVDGCTYCYPRHELDLLGGDPALVPDDLVTSFAREVTDHWSEDQYGLLWRGLAPRILAALEAFPDEILLHGLTFAHFSEWPRAEQDAVRAELRAMIARAVDLQPVRHTHTLICAAAHADRDLTPWLDHLHTLPDPGVVRLARHWVDEVAAGYEPTLWWFPEDPAAPIRAWLGSDPPQDRLARLGDADTLIAIAEALAEH</sequence>